<name>A0A0A1UBY7_ENTIV</name>
<dbReference type="Proteomes" id="UP000014680">
    <property type="component" value="Unassembled WGS sequence"/>
</dbReference>
<evidence type="ECO:0000256" key="1">
    <source>
        <dbReference type="ARBA" id="ARBA00004245"/>
    </source>
</evidence>
<keyword evidence="8" id="KW-1185">Reference proteome</keyword>
<evidence type="ECO:0000256" key="2">
    <source>
        <dbReference type="ARBA" id="ARBA00022490"/>
    </source>
</evidence>
<evidence type="ECO:0000256" key="6">
    <source>
        <dbReference type="RuleBase" id="RU000487"/>
    </source>
</evidence>
<dbReference type="InterPro" id="IPR043129">
    <property type="entry name" value="ATPase_NBD"/>
</dbReference>
<proteinExistence type="inferred from homology"/>
<dbReference type="VEuPathDB" id="AmoebaDB:EIN_151100"/>
<gene>
    <name evidence="7" type="ORF">EIN_151100</name>
</gene>
<evidence type="ECO:0000313" key="8">
    <source>
        <dbReference type="Proteomes" id="UP000014680"/>
    </source>
</evidence>
<sequence length="375" mass="42003">METIVIDNGSYVMRAGFAGEEEPRSIIRSVVGRPKHAHLPIVFNPNEDVFYGDDAYNKYQILNLTYPIKNSVITNAKYFGNTYTSFDDMEGLWNQTFVTDLKITPSDRSVLLSECPFNPVETKSKTAQLFFEKFGVKSLSFKAQQILSLTSTGRHTGVVLDCGLSASWCVPIVDCECVKDSIVQTQVGGRHIDDYLVQLLKERSKYTYEDPLGRVTRDIKEKLSYVSTNDNVDEKSISKEYELPDKTSITIGKERYLCTQPLFDPALINIEGDGIPKSIDNAITKCDNDLLQMMYGNIVITGGSSYSFNGLMYKLQNELTKLAPPKIKILCQSDPNTSLMTWVGGSLIACQSSFSNIEITKAMYNEFGVSLFTKK</sequence>
<dbReference type="KEGG" id="eiv:EIN_151100"/>
<dbReference type="Pfam" id="PF00022">
    <property type="entry name" value="Actin"/>
    <property type="match status" value="1"/>
</dbReference>
<comment type="similarity">
    <text evidence="6">Belongs to the actin family.</text>
</comment>
<reference evidence="7 8" key="1">
    <citation type="submission" date="2012-10" db="EMBL/GenBank/DDBJ databases">
        <authorList>
            <person name="Zafar N."/>
            <person name="Inman J."/>
            <person name="Hall N."/>
            <person name="Lorenzi H."/>
            <person name="Caler E."/>
        </authorList>
    </citation>
    <scope>NUCLEOTIDE SEQUENCE [LARGE SCALE GENOMIC DNA]</scope>
    <source>
        <strain evidence="7 8">IP1</strain>
    </source>
</reference>
<dbReference type="PANTHER" id="PTHR11937">
    <property type="entry name" value="ACTIN"/>
    <property type="match status" value="1"/>
</dbReference>
<keyword evidence="4" id="KW-0067">ATP-binding</keyword>
<dbReference type="PRINTS" id="PR00190">
    <property type="entry name" value="ACTIN"/>
</dbReference>
<accession>A0A0A1UBY7</accession>
<dbReference type="FunFam" id="3.30.420.40:FF:000148">
    <property type="entry name" value="Actin, alpha skeletal muscle"/>
    <property type="match status" value="1"/>
</dbReference>
<keyword evidence="5" id="KW-0206">Cytoskeleton</keyword>
<evidence type="ECO:0000256" key="5">
    <source>
        <dbReference type="ARBA" id="ARBA00023212"/>
    </source>
</evidence>
<keyword evidence="3" id="KW-0547">Nucleotide-binding</keyword>
<protein>
    <submittedName>
        <fullName evidence="7">Actin, putative</fullName>
    </submittedName>
</protein>
<dbReference type="GO" id="GO:0005524">
    <property type="term" value="F:ATP binding"/>
    <property type="evidence" value="ECO:0007669"/>
    <property type="project" value="UniProtKB-KW"/>
</dbReference>
<dbReference type="RefSeq" id="XP_004257994.1">
    <property type="nucleotide sequence ID" value="XM_004257946.1"/>
</dbReference>
<dbReference type="EMBL" id="KB206474">
    <property type="protein sequence ID" value="ELP91223.1"/>
    <property type="molecule type" value="Genomic_DNA"/>
</dbReference>
<dbReference type="Gene3D" id="3.90.640.10">
    <property type="entry name" value="Actin, Chain A, domain 4"/>
    <property type="match status" value="1"/>
</dbReference>
<dbReference type="SMART" id="SM00268">
    <property type="entry name" value="ACTIN"/>
    <property type="match status" value="1"/>
</dbReference>
<comment type="subcellular location">
    <subcellularLocation>
        <location evidence="1">Cytoplasm</location>
        <location evidence="1">Cytoskeleton</location>
    </subcellularLocation>
</comment>
<dbReference type="OrthoDB" id="5132116at2759"/>
<evidence type="ECO:0000313" key="7">
    <source>
        <dbReference type="EMBL" id="ELP91223.1"/>
    </source>
</evidence>
<dbReference type="Gene3D" id="3.30.420.40">
    <property type="match status" value="2"/>
</dbReference>
<dbReference type="GeneID" id="14890170"/>
<dbReference type="InterPro" id="IPR004000">
    <property type="entry name" value="Actin"/>
</dbReference>
<dbReference type="AlphaFoldDB" id="A0A0A1UBY7"/>
<evidence type="ECO:0000256" key="4">
    <source>
        <dbReference type="ARBA" id="ARBA00022840"/>
    </source>
</evidence>
<evidence type="ECO:0000256" key="3">
    <source>
        <dbReference type="ARBA" id="ARBA00022741"/>
    </source>
</evidence>
<dbReference type="SUPFAM" id="SSF53067">
    <property type="entry name" value="Actin-like ATPase domain"/>
    <property type="match status" value="2"/>
</dbReference>
<organism evidence="7 8">
    <name type="scientific">Entamoeba invadens IP1</name>
    <dbReference type="NCBI Taxonomy" id="370355"/>
    <lineage>
        <taxon>Eukaryota</taxon>
        <taxon>Amoebozoa</taxon>
        <taxon>Evosea</taxon>
        <taxon>Archamoebae</taxon>
        <taxon>Mastigamoebida</taxon>
        <taxon>Entamoebidae</taxon>
        <taxon>Entamoeba</taxon>
    </lineage>
</organism>
<dbReference type="GO" id="GO:0005856">
    <property type="term" value="C:cytoskeleton"/>
    <property type="evidence" value="ECO:0007669"/>
    <property type="project" value="UniProtKB-SubCell"/>
</dbReference>
<keyword evidence="2" id="KW-0963">Cytoplasm</keyword>